<dbReference type="SUPFAM" id="SSF53474">
    <property type="entry name" value="alpha/beta-Hydrolases"/>
    <property type="match status" value="1"/>
</dbReference>
<dbReference type="InterPro" id="IPR029058">
    <property type="entry name" value="AB_hydrolase_fold"/>
</dbReference>
<name>A0A7S2I7P5_9DINO</name>
<gene>
    <name evidence="3" type="ORF">BRAN1462_LOCUS6987</name>
</gene>
<feature type="transmembrane region" description="Helical" evidence="1">
    <location>
        <begin position="248"/>
        <end position="267"/>
    </location>
</feature>
<accession>A0A7S2I7P5</accession>
<feature type="domain" description="Fungal lipase-type" evidence="2">
    <location>
        <begin position="431"/>
        <end position="577"/>
    </location>
</feature>
<dbReference type="EMBL" id="HBGW01011073">
    <property type="protein sequence ID" value="CAD9511485.1"/>
    <property type="molecule type" value="Transcribed_RNA"/>
</dbReference>
<evidence type="ECO:0000259" key="2">
    <source>
        <dbReference type="Pfam" id="PF01764"/>
    </source>
</evidence>
<protein>
    <recommendedName>
        <fullName evidence="2">Fungal lipase-type domain-containing protein</fullName>
    </recommendedName>
</protein>
<keyword evidence="1" id="KW-0472">Membrane</keyword>
<sequence length="642" mass="70566">MTVQGVDLELPRPDGAGDEASKPGAVSTRAFSDAFQRKYTISIKLRMVYWSVMLFVSLATLTTGTCLQGFCAALYTTAANAEVLVAFGAVPVTFILLAILSDQVVQVCYDQLQGEPFSRFRALCVAAGLPAPIANCGILVLFEGLPLCYVMKSFDTLSLFVQNYCHGGLVAVAVFAILLPIFRFVVLVRGTRDSVSPHHEELQKTSILVCPRRSDCRQMCQNARGEASAEQQEQGGESGGTLSARSKWAVIWSVACVVVYGLCMASYFANLGIWVSFVFLLLLLLTSYYGIENLAPRLLGDTYLVMLVLYALLSSSALLLSMQSITTGHQNRDMLVESWRPVTAMPPPSASNGYPHCSLRWGNTTGTDTQLNLFDFAVMADAVYGSTAAEQMLRRGMNGTTLEDLEIEELQNTSFMARYAIIKFPTAKKRVMAIRGTQNFDDILADVDLFAPSAVIDAMTYFFPITSIVPKHVIRWYFKFFNLKAWFGGRSLFADHLDEARRQKQLSDEQGLEFFITGHSLGGCIAAILGGQVGVPAVTFSPPGQDLMIDRFGVEGEREFWGSLTAVVPDNDLVPRVDYQLGTSLPMVCPGNPEECHRVSWAVCELYDRCGGDPRGRRPSDAVTQECMYRLNDVSGAWPRSS</sequence>
<evidence type="ECO:0000313" key="3">
    <source>
        <dbReference type="EMBL" id="CAD9511485.1"/>
    </source>
</evidence>
<dbReference type="Gene3D" id="3.40.50.1820">
    <property type="entry name" value="alpha/beta hydrolase"/>
    <property type="match status" value="1"/>
</dbReference>
<feature type="transmembrane region" description="Helical" evidence="1">
    <location>
        <begin position="120"/>
        <end position="141"/>
    </location>
</feature>
<evidence type="ECO:0000256" key="1">
    <source>
        <dbReference type="SAM" id="Phobius"/>
    </source>
</evidence>
<dbReference type="AlphaFoldDB" id="A0A7S2I7P5"/>
<organism evidence="3">
    <name type="scientific">Zooxanthella nutricula</name>
    <dbReference type="NCBI Taxonomy" id="1333877"/>
    <lineage>
        <taxon>Eukaryota</taxon>
        <taxon>Sar</taxon>
        <taxon>Alveolata</taxon>
        <taxon>Dinophyceae</taxon>
        <taxon>Peridiniales</taxon>
        <taxon>Peridiniales incertae sedis</taxon>
        <taxon>Zooxanthella</taxon>
    </lineage>
</organism>
<feature type="transmembrane region" description="Helical" evidence="1">
    <location>
        <begin position="81"/>
        <end position="100"/>
    </location>
</feature>
<dbReference type="InterPro" id="IPR002921">
    <property type="entry name" value="Fungal_lipase-type"/>
</dbReference>
<keyword evidence="1" id="KW-0812">Transmembrane</keyword>
<keyword evidence="1" id="KW-1133">Transmembrane helix</keyword>
<feature type="transmembrane region" description="Helical" evidence="1">
    <location>
        <begin position="273"/>
        <end position="291"/>
    </location>
</feature>
<feature type="transmembrane region" description="Helical" evidence="1">
    <location>
        <begin position="303"/>
        <end position="322"/>
    </location>
</feature>
<dbReference type="Pfam" id="PF01764">
    <property type="entry name" value="Lipase_3"/>
    <property type="match status" value="1"/>
</dbReference>
<dbReference type="GO" id="GO:0006629">
    <property type="term" value="P:lipid metabolic process"/>
    <property type="evidence" value="ECO:0007669"/>
    <property type="project" value="InterPro"/>
</dbReference>
<proteinExistence type="predicted"/>
<feature type="transmembrane region" description="Helical" evidence="1">
    <location>
        <begin position="47"/>
        <end position="75"/>
    </location>
</feature>
<feature type="transmembrane region" description="Helical" evidence="1">
    <location>
        <begin position="161"/>
        <end position="182"/>
    </location>
</feature>
<reference evidence="3" key="1">
    <citation type="submission" date="2021-01" db="EMBL/GenBank/DDBJ databases">
        <authorList>
            <person name="Corre E."/>
            <person name="Pelletier E."/>
            <person name="Niang G."/>
            <person name="Scheremetjew M."/>
            <person name="Finn R."/>
            <person name="Kale V."/>
            <person name="Holt S."/>
            <person name="Cochrane G."/>
            <person name="Meng A."/>
            <person name="Brown T."/>
            <person name="Cohen L."/>
        </authorList>
    </citation>
    <scope>NUCLEOTIDE SEQUENCE</scope>
    <source>
        <strain evidence="3">RCC3387</strain>
    </source>
</reference>